<dbReference type="AlphaFoldDB" id="A0ABD3CS82"/>
<dbReference type="Proteomes" id="UP001632038">
    <property type="component" value="Unassembled WGS sequence"/>
</dbReference>
<dbReference type="PANTHER" id="PTHR35488">
    <property type="entry name" value="OS05G0358900 PROTEIN-RELATED"/>
    <property type="match status" value="1"/>
</dbReference>
<evidence type="ECO:0000313" key="1">
    <source>
        <dbReference type="EMBL" id="KAL3632848.1"/>
    </source>
</evidence>
<reference evidence="2" key="1">
    <citation type="journal article" date="2024" name="IScience">
        <title>Strigolactones Initiate the Formation of Haustorium-like Structures in Castilleja.</title>
        <authorList>
            <person name="Buerger M."/>
            <person name="Peterson D."/>
            <person name="Chory J."/>
        </authorList>
    </citation>
    <scope>NUCLEOTIDE SEQUENCE [LARGE SCALE GENOMIC DNA]</scope>
</reference>
<proteinExistence type="predicted"/>
<accession>A0ABD3CS82</accession>
<comment type="caution">
    <text evidence="1">The sequence shown here is derived from an EMBL/GenBank/DDBJ whole genome shotgun (WGS) entry which is preliminary data.</text>
</comment>
<name>A0ABD3CS82_9LAMI</name>
<gene>
    <name evidence="1" type="ORF">CASFOL_025832</name>
</gene>
<dbReference type="PANTHER" id="PTHR35488:SF4">
    <property type="entry name" value="DUF4005 DOMAIN-CONTAINING PROTEIN"/>
    <property type="match status" value="1"/>
</dbReference>
<evidence type="ECO:0000313" key="2">
    <source>
        <dbReference type="Proteomes" id="UP001632038"/>
    </source>
</evidence>
<dbReference type="EMBL" id="JAVIJP010000032">
    <property type="protein sequence ID" value="KAL3632848.1"/>
    <property type="molecule type" value="Genomic_DNA"/>
</dbReference>
<protein>
    <submittedName>
        <fullName evidence="1">Uncharacterized protein</fullName>
    </submittedName>
</protein>
<organism evidence="1 2">
    <name type="scientific">Castilleja foliolosa</name>
    <dbReference type="NCBI Taxonomy" id="1961234"/>
    <lineage>
        <taxon>Eukaryota</taxon>
        <taxon>Viridiplantae</taxon>
        <taxon>Streptophyta</taxon>
        <taxon>Embryophyta</taxon>
        <taxon>Tracheophyta</taxon>
        <taxon>Spermatophyta</taxon>
        <taxon>Magnoliopsida</taxon>
        <taxon>eudicotyledons</taxon>
        <taxon>Gunneridae</taxon>
        <taxon>Pentapetalae</taxon>
        <taxon>asterids</taxon>
        <taxon>lamiids</taxon>
        <taxon>Lamiales</taxon>
        <taxon>Orobanchaceae</taxon>
        <taxon>Pedicularideae</taxon>
        <taxon>Castillejinae</taxon>
        <taxon>Castilleja</taxon>
    </lineage>
</organism>
<keyword evidence="2" id="KW-1185">Reference proteome</keyword>
<sequence>MNKSEVFSRYETADYYDFDYQADFTKFLEEAKKSAHQETINTAQVEARGEKQLNNSVKKNRKSWKKSLFYWLKIDKKGEKSGQESTNVQKVWKPKRGNVSGPVQGNVAEIITKGRSHRPASGPLTGFFGSAKGAEEYKVPYVCLSQINDPHDKLQSYGPVYLVT</sequence>